<dbReference type="Gene3D" id="1.10.10.60">
    <property type="entry name" value="Homeodomain-like"/>
    <property type="match status" value="1"/>
</dbReference>
<protein>
    <submittedName>
        <fullName evidence="5">Helix-turn-helix domain-containing protein</fullName>
    </submittedName>
</protein>
<dbReference type="EMBL" id="JBHSLL010000009">
    <property type="protein sequence ID" value="MFC5384731.1"/>
    <property type="molecule type" value="Genomic_DNA"/>
</dbReference>
<comment type="caution">
    <text evidence="5">The sequence shown here is derived from an EMBL/GenBank/DDBJ whole genome shotgun (WGS) entry which is preliminary data.</text>
</comment>
<keyword evidence="1" id="KW-0805">Transcription regulation</keyword>
<dbReference type="RefSeq" id="WP_378227580.1">
    <property type="nucleotide sequence ID" value="NZ_JBHSLL010000009.1"/>
</dbReference>
<evidence type="ECO:0000256" key="1">
    <source>
        <dbReference type="ARBA" id="ARBA00023015"/>
    </source>
</evidence>
<evidence type="ECO:0000256" key="2">
    <source>
        <dbReference type="ARBA" id="ARBA00023125"/>
    </source>
</evidence>
<sequence>MSHSHPNAEIPSDLFVGTMDGEPSCTPDNEIYDIWPKLLVMVFLQGAQHFVIDNTAFRIDAGPPDASTPQVLMLNIARYSKLRFVNDSDLPLRKIQISAPLPWIEELVAAQPDGLPTLHGFLATHLAEFRFEPDKQALVLAEQMMEPPPSIEGEMRTLFKNARALDLIGLACSALVRSRDLKRKPRLQTRQRCEQIRDYILARLAQPLSIEHIARETGVSVSWVQRHFREEFGIGVFEFIRIRRLELGRQALENEGATIAQAAHAAGYSDATNFTAAFKRVFGFPPRNLRR</sequence>
<dbReference type="PROSITE" id="PS01124">
    <property type="entry name" value="HTH_ARAC_FAMILY_2"/>
    <property type="match status" value="1"/>
</dbReference>
<name>A0ABW0GTZ3_9HYPH</name>
<keyword evidence="3" id="KW-0804">Transcription</keyword>
<proteinExistence type="predicted"/>
<organism evidence="5 6">
    <name type="scientific">Aquamicrobium segne</name>
    <dbReference type="NCBI Taxonomy" id="469547"/>
    <lineage>
        <taxon>Bacteria</taxon>
        <taxon>Pseudomonadati</taxon>
        <taxon>Pseudomonadota</taxon>
        <taxon>Alphaproteobacteria</taxon>
        <taxon>Hyphomicrobiales</taxon>
        <taxon>Phyllobacteriaceae</taxon>
        <taxon>Aquamicrobium</taxon>
    </lineage>
</organism>
<gene>
    <name evidence="5" type="ORF">ACFPLB_02000</name>
</gene>
<dbReference type="PANTHER" id="PTHR47893">
    <property type="entry name" value="REGULATORY PROTEIN PCHR"/>
    <property type="match status" value="1"/>
</dbReference>
<dbReference type="InterPro" id="IPR018062">
    <property type="entry name" value="HTH_AraC-typ_CS"/>
</dbReference>
<evidence type="ECO:0000313" key="5">
    <source>
        <dbReference type="EMBL" id="MFC5384731.1"/>
    </source>
</evidence>
<dbReference type="PROSITE" id="PS00041">
    <property type="entry name" value="HTH_ARAC_FAMILY_1"/>
    <property type="match status" value="1"/>
</dbReference>
<dbReference type="InterPro" id="IPR018060">
    <property type="entry name" value="HTH_AraC"/>
</dbReference>
<evidence type="ECO:0000256" key="3">
    <source>
        <dbReference type="ARBA" id="ARBA00023163"/>
    </source>
</evidence>
<dbReference type="Pfam" id="PF12833">
    <property type="entry name" value="HTH_18"/>
    <property type="match status" value="1"/>
</dbReference>
<dbReference type="InterPro" id="IPR009057">
    <property type="entry name" value="Homeodomain-like_sf"/>
</dbReference>
<dbReference type="PANTHER" id="PTHR47893:SF1">
    <property type="entry name" value="REGULATORY PROTEIN PCHR"/>
    <property type="match status" value="1"/>
</dbReference>
<keyword evidence="2" id="KW-0238">DNA-binding</keyword>
<keyword evidence="6" id="KW-1185">Reference proteome</keyword>
<evidence type="ECO:0000313" key="6">
    <source>
        <dbReference type="Proteomes" id="UP001596016"/>
    </source>
</evidence>
<reference evidence="6" key="1">
    <citation type="journal article" date="2019" name="Int. J. Syst. Evol. Microbiol.">
        <title>The Global Catalogue of Microorganisms (GCM) 10K type strain sequencing project: providing services to taxonomists for standard genome sequencing and annotation.</title>
        <authorList>
            <consortium name="The Broad Institute Genomics Platform"/>
            <consortium name="The Broad Institute Genome Sequencing Center for Infectious Disease"/>
            <person name="Wu L."/>
            <person name="Ma J."/>
        </authorList>
    </citation>
    <scope>NUCLEOTIDE SEQUENCE [LARGE SCALE GENOMIC DNA]</scope>
    <source>
        <strain evidence="6">CGMCC 4.1415</strain>
    </source>
</reference>
<dbReference type="SUPFAM" id="SSF46689">
    <property type="entry name" value="Homeodomain-like"/>
    <property type="match status" value="2"/>
</dbReference>
<dbReference type="Proteomes" id="UP001596016">
    <property type="component" value="Unassembled WGS sequence"/>
</dbReference>
<evidence type="ECO:0000259" key="4">
    <source>
        <dbReference type="PROSITE" id="PS01124"/>
    </source>
</evidence>
<dbReference type="SMART" id="SM00342">
    <property type="entry name" value="HTH_ARAC"/>
    <property type="match status" value="1"/>
</dbReference>
<dbReference type="InterPro" id="IPR053142">
    <property type="entry name" value="PchR_regulatory_protein"/>
</dbReference>
<feature type="domain" description="HTH araC/xylS-type" evidence="4">
    <location>
        <begin position="194"/>
        <end position="291"/>
    </location>
</feature>
<accession>A0ABW0GTZ3</accession>